<dbReference type="EMBL" id="REGN01013156">
    <property type="protein sequence ID" value="RMZ94306.1"/>
    <property type="molecule type" value="Genomic_DNA"/>
</dbReference>
<feature type="non-terminal residue" evidence="1">
    <location>
        <position position="1"/>
    </location>
</feature>
<evidence type="ECO:0000313" key="2">
    <source>
        <dbReference type="Proteomes" id="UP000276133"/>
    </source>
</evidence>
<evidence type="ECO:0000313" key="1">
    <source>
        <dbReference type="EMBL" id="RMZ94306.1"/>
    </source>
</evidence>
<accession>A0A3M7P5F0</accession>
<name>A0A3M7P5F0_BRAPC</name>
<gene>
    <name evidence="1" type="ORF">BpHYR1_049117</name>
</gene>
<comment type="caution">
    <text evidence="1">The sequence shown here is derived from an EMBL/GenBank/DDBJ whole genome shotgun (WGS) entry which is preliminary data.</text>
</comment>
<protein>
    <submittedName>
        <fullName evidence="1">Uncharacterized protein</fullName>
    </submittedName>
</protein>
<dbReference type="AlphaFoldDB" id="A0A3M7P5F0"/>
<organism evidence="1 2">
    <name type="scientific">Brachionus plicatilis</name>
    <name type="common">Marine rotifer</name>
    <name type="synonym">Brachionus muelleri</name>
    <dbReference type="NCBI Taxonomy" id="10195"/>
    <lineage>
        <taxon>Eukaryota</taxon>
        <taxon>Metazoa</taxon>
        <taxon>Spiralia</taxon>
        <taxon>Gnathifera</taxon>
        <taxon>Rotifera</taxon>
        <taxon>Eurotatoria</taxon>
        <taxon>Monogononta</taxon>
        <taxon>Pseudotrocha</taxon>
        <taxon>Ploima</taxon>
        <taxon>Brachionidae</taxon>
        <taxon>Brachionus</taxon>
    </lineage>
</organism>
<dbReference type="Proteomes" id="UP000276133">
    <property type="component" value="Unassembled WGS sequence"/>
</dbReference>
<keyword evidence="2" id="KW-1185">Reference proteome</keyword>
<reference evidence="1 2" key="1">
    <citation type="journal article" date="2018" name="Sci. Rep.">
        <title>Genomic signatures of local adaptation to the degree of environmental predictability in rotifers.</title>
        <authorList>
            <person name="Franch-Gras L."/>
            <person name="Hahn C."/>
            <person name="Garcia-Roger E.M."/>
            <person name="Carmona M.J."/>
            <person name="Serra M."/>
            <person name="Gomez A."/>
        </authorList>
    </citation>
    <scope>NUCLEOTIDE SEQUENCE [LARGE SCALE GENOMIC DNA]</scope>
    <source>
        <strain evidence="1">HYR1</strain>
    </source>
</reference>
<sequence>VRLPLEIKRKVRGLEERCHFKANELLCQKKITEKDINDSENIILDFMIEFEKLYGKKFMNSNLHGHLHLPRQHKKYFSWYSHNVRELALKTENSDKRIFFFPIENKDS</sequence>
<proteinExistence type="predicted"/>